<evidence type="ECO:0000313" key="8">
    <source>
        <dbReference type="Proteomes" id="UP000823674"/>
    </source>
</evidence>
<dbReference type="PANTHER" id="PTHR11071:SF447">
    <property type="entry name" value="PEPTIDYL-PROLYL CIS-TRANS ISOMERASE CYP63"/>
    <property type="match status" value="1"/>
</dbReference>
<dbReference type="InterPro" id="IPR020892">
    <property type="entry name" value="Cyclophilin-type_PPIase_CS"/>
</dbReference>
<comment type="similarity">
    <text evidence="1">Belongs to the cyclophilin-type PPIase family.</text>
</comment>
<accession>A0ABQ7MNI0</accession>
<dbReference type="Gene3D" id="2.40.100.10">
    <property type="entry name" value="Cyclophilin-like"/>
    <property type="match status" value="1"/>
</dbReference>
<keyword evidence="3" id="KW-0697">Rotamase</keyword>
<dbReference type="SUPFAM" id="SSF50891">
    <property type="entry name" value="Cyclophilin-like"/>
    <property type="match status" value="1"/>
</dbReference>
<evidence type="ECO:0000256" key="3">
    <source>
        <dbReference type="ARBA" id="ARBA00023110"/>
    </source>
</evidence>
<evidence type="ECO:0000313" key="7">
    <source>
        <dbReference type="EMBL" id="KAG5399446.1"/>
    </source>
</evidence>
<name>A0ABQ7MNI0_BRACM</name>
<gene>
    <name evidence="7" type="primary">A04p000090.1_BraROA</name>
    <name evidence="7" type="ORF">IGI04_014053</name>
</gene>
<feature type="compositionally biased region" description="Basic residues" evidence="5">
    <location>
        <begin position="551"/>
        <end position="560"/>
    </location>
</feature>
<feature type="compositionally biased region" description="Basic and acidic residues" evidence="5">
    <location>
        <begin position="224"/>
        <end position="245"/>
    </location>
</feature>
<organism evidence="7 8">
    <name type="scientific">Brassica rapa subsp. trilocularis</name>
    <dbReference type="NCBI Taxonomy" id="1813537"/>
    <lineage>
        <taxon>Eukaryota</taxon>
        <taxon>Viridiplantae</taxon>
        <taxon>Streptophyta</taxon>
        <taxon>Embryophyta</taxon>
        <taxon>Tracheophyta</taxon>
        <taxon>Spermatophyta</taxon>
        <taxon>Magnoliopsida</taxon>
        <taxon>eudicotyledons</taxon>
        <taxon>Gunneridae</taxon>
        <taxon>Pentapetalae</taxon>
        <taxon>rosids</taxon>
        <taxon>malvids</taxon>
        <taxon>Brassicales</taxon>
        <taxon>Brassicaceae</taxon>
        <taxon>Brassiceae</taxon>
        <taxon>Brassica</taxon>
    </lineage>
</organism>
<feature type="region of interest" description="Disordered" evidence="5">
    <location>
        <begin position="224"/>
        <end position="596"/>
    </location>
</feature>
<feature type="compositionally biased region" description="Basic and acidic residues" evidence="5">
    <location>
        <begin position="477"/>
        <end position="494"/>
    </location>
</feature>
<dbReference type="CDD" id="cd01926">
    <property type="entry name" value="cyclophilin_ABH_like"/>
    <property type="match status" value="1"/>
</dbReference>
<dbReference type="InterPro" id="IPR002130">
    <property type="entry name" value="Cyclophilin-type_PPIase_dom"/>
</dbReference>
<protein>
    <recommendedName>
        <fullName evidence="2">peptidylprolyl isomerase</fullName>
        <ecNumber evidence="2">5.2.1.8</ecNumber>
    </recommendedName>
</protein>
<dbReference type="PANTHER" id="PTHR11071">
    <property type="entry name" value="PEPTIDYL-PROLYL CIS-TRANS ISOMERASE"/>
    <property type="match status" value="1"/>
</dbReference>
<feature type="compositionally biased region" description="Basic residues" evidence="5">
    <location>
        <begin position="507"/>
        <end position="530"/>
    </location>
</feature>
<feature type="compositionally biased region" description="Basic and acidic residues" evidence="5">
    <location>
        <begin position="389"/>
        <end position="400"/>
    </location>
</feature>
<keyword evidence="8" id="KW-1185">Reference proteome</keyword>
<reference evidence="7 8" key="1">
    <citation type="submission" date="2021-03" db="EMBL/GenBank/DDBJ databases">
        <authorList>
            <person name="King G.J."/>
            <person name="Bancroft I."/>
            <person name="Baten A."/>
            <person name="Bloomfield J."/>
            <person name="Borpatragohain P."/>
            <person name="He Z."/>
            <person name="Irish N."/>
            <person name="Irwin J."/>
            <person name="Liu K."/>
            <person name="Mauleon R.P."/>
            <person name="Moore J."/>
            <person name="Morris R."/>
            <person name="Ostergaard L."/>
            <person name="Wang B."/>
            <person name="Wells R."/>
        </authorList>
    </citation>
    <scope>NUCLEOTIDE SEQUENCE [LARGE SCALE GENOMIC DNA]</scope>
    <source>
        <strain evidence="7">R-o-18</strain>
        <tissue evidence="7">Leaf</tissue>
    </source>
</reference>
<feature type="compositionally biased region" description="Basic and acidic residues" evidence="5">
    <location>
        <begin position="363"/>
        <end position="374"/>
    </location>
</feature>
<feature type="compositionally biased region" description="Polar residues" evidence="5">
    <location>
        <begin position="402"/>
        <end position="421"/>
    </location>
</feature>
<evidence type="ECO:0000259" key="6">
    <source>
        <dbReference type="PROSITE" id="PS50072"/>
    </source>
</evidence>
<evidence type="ECO:0000256" key="5">
    <source>
        <dbReference type="SAM" id="MobiDB-lite"/>
    </source>
</evidence>
<feature type="compositionally biased region" description="Low complexity" evidence="5">
    <location>
        <begin position="255"/>
        <end position="280"/>
    </location>
</feature>
<dbReference type="EMBL" id="JADBGQ010000004">
    <property type="protein sequence ID" value="KAG5399446.1"/>
    <property type="molecule type" value="Genomic_DNA"/>
</dbReference>
<feature type="domain" description="PPIase cyclophilin-type" evidence="6">
    <location>
        <begin position="55"/>
        <end position="219"/>
    </location>
</feature>
<evidence type="ECO:0000256" key="4">
    <source>
        <dbReference type="ARBA" id="ARBA00023235"/>
    </source>
</evidence>
<feature type="compositionally biased region" description="Basic and acidic residues" evidence="5">
    <location>
        <begin position="311"/>
        <end position="325"/>
    </location>
</feature>
<feature type="compositionally biased region" description="Low complexity" evidence="5">
    <location>
        <begin position="575"/>
        <end position="589"/>
    </location>
</feature>
<dbReference type="Proteomes" id="UP000823674">
    <property type="component" value="Chromosome A04"/>
</dbReference>
<dbReference type="PROSITE" id="PS00170">
    <property type="entry name" value="CSA_PPIASE_1"/>
    <property type="match status" value="1"/>
</dbReference>
<dbReference type="EC" id="5.2.1.8" evidence="2"/>
<dbReference type="PRINTS" id="PR00153">
    <property type="entry name" value="CSAPPISMRASE"/>
</dbReference>
<feature type="compositionally biased region" description="Basic residues" evidence="5">
    <location>
        <begin position="283"/>
        <end position="310"/>
    </location>
</feature>
<comment type="caution">
    <text evidence="7">The sequence shown here is derived from an EMBL/GenBank/DDBJ whole genome shotgun (WGS) entry which is preliminary data.</text>
</comment>
<dbReference type="Pfam" id="PF00160">
    <property type="entry name" value="Pro_isomerase"/>
    <property type="match status" value="1"/>
</dbReference>
<dbReference type="PROSITE" id="PS50072">
    <property type="entry name" value="CSA_PPIASE_2"/>
    <property type="match status" value="1"/>
</dbReference>
<evidence type="ECO:0000256" key="2">
    <source>
        <dbReference type="ARBA" id="ARBA00013194"/>
    </source>
</evidence>
<dbReference type="InterPro" id="IPR029000">
    <property type="entry name" value="Cyclophilin-like_dom_sf"/>
</dbReference>
<evidence type="ECO:0000256" key="1">
    <source>
        <dbReference type="ARBA" id="ARBA00007365"/>
    </source>
</evidence>
<sequence>MCSSRGKQTTPPSGSEQPYLLASLIGKRRSEQESLSHTHIPLAMSSSKKKNPTVFLDVSIGGDPLERIVIELFAHLVPKTAENFRALCTGEAGLGKTTSKPLHFKGSSFHRVIKGFMAQGGDFSNGNGTGGESIYGGKFPDENFELDHEEGGVLSMANCGPNTNGSQFFILFKRQPHLDGKHVVFGKVVKGMEVVKKMELVGTSDGKPTSNVKIIDCGEVSQLKAEDAAEKDKGKLKKSSKDSREKRTKRKRRYSSSSDSYSSSSESETDSSSYESSSSSDGKRRKRRSTKRHKGRRGERKIKGRKGKKNARGDRPPQRRNKDSSSDTESSNSDDERMGHEKAKKSKKAKDGVPVRNAADSSPAEKKFSGDKPDSLLNENELVGNGKATKVDNQRADLVKSRSMSPVSRRGQNSRSKSPASKSPVRDVGNRSTSPLERKSSKSPSPNGEPKRIRKGRGFTERYSFARKYRTPSPERSPPRRWPERRSFQDRNTDRYPSNRSYSERSPRRRFRSPPRRRSPPRYNRRRRSISRSPDGQRRGLRESQSPSHRSPSRSPRKRQPISQDLKSRLGPQRSPAESLSASPSTSPSGQRDLRAKEGCEWVTIGNREHHRSRVTSYRIEMEEAASVGDAHARGKHRILAELGRVEQEVRFLELTTLQKELEEVGQTDIVSTVCEELLCVIEKSPDPLLPLTKGSLNLGWDRCLVNVAITEPITDLGATPGVDIGVNPMGPAPGPTTWGTEDAYEPGPGGTGYALLDGP</sequence>
<feature type="region of interest" description="Disordered" evidence="5">
    <location>
        <begin position="739"/>
        <end position="760"/>
    </location>
</feature>
<proteinExistence type="inferred from homology"/>
<keyword evidence="4" id="KW-0413">Isomerase</keyword>